<feature type="region of interest" description="Disordered" evidence="1">
    <location>
        <begin position="1"/>
        <end position="47"/>
    </location>
</feature>
<dbReference type="Proteomes" id="UP001497516">
    <property type="component" value="Chromosome 6"/>
</dbReference>
<keyword evidence="3" id="KW-1185">Reference proteome</keyword>
<reference evidence="2 3" key="1">
    <citation type="submission" date="2024-04" db="EMBL/GenBank/DDBJ databases">
        <authorList>
            <person name="Fracassetti M."/>
        </authorList>
    </citation>
    <scope>NUCLEOTIDE SEQUENCE [LARGE SCALE GENOMIC DNA]</scope>
</reference>
<dbReference type="EMBL" id="OZ034819">
    <property type="protein sequence ID" value="CAL1396678.1"/>
    <property type="molecule type" value="Genomic_DNA"/>
</dbReference>
<organism evidence="2 3">
    <name type="scientific">Linum trigynum</name>
    <dbReference type="NCBI Taxonomy" id="586398"/>
    <lineage>
        <taxon>Eukaryota</taxon>
        <taxon>Viridiplantae</taxon>
        <taxon>Streptophyta</taxon>
        <taxon>Embryophyta</taxon>
        <taxon>Tracheophyta</taxon>
        <taxon>Spermatophyta</taxon>
        <taxon>Magnoliopsida</taxon>
        <taxon>eudicotyledons</taxon>
        <taxon>Gunneridae</taxon>
        <taxon>Pentapetalae</taxon>
        <taxon>rosids</taxon>
        <taxon>fabids</taxon>
        <taxon>Malpighiales</taxon>
        <taxon>Linaceae</taxon>
        <taxon>Linum</taxon>
    </lineage>
</organism>
<dbReference type="AlphaFoldDB" id="A0AAV2FEI8"/>
<accession>A0AAV2FEI8</accession>
<gene>
    <name evidence="2" type="ORF">LTRI10_LOCUS37033</name>
</gene>
<protein>
    <submittedName>
        <fullName evidence="2">Uncharacterized protein</fullName>
    </submittedName>
</protein>
<sequence length="98" mass="10726">MVATPPIGAPDLTEKPPDTTSGVRRHLEVSSSPNTKSEKEAVQPKKKVSALNLDQPEGFVEDITAKEMEAEASPPIEMKRCSQVGDPSVARWHKETFQ</sequence>
<evidence type="ECO:0000256" key="1">
    <source>
        <dbReference type="SAM" id="MobiDB-lite"/>
    </source>
</evidence>
<name>A0AAV2FEI8_9ROSI</name>
<evidence type="ECO:0000313" key="2">
    <source>
        <dbReference type="EMBL" id="CAL1396678.1"/>
    </source>
</evidence>
<evidence type="ECO:0000313" key="3">
    <source>
        <dbReference type="Proteomes" id="UP001497516"/>
    </source>
</evidence>
<proteinExistence type="predicted"/>